<dbReference type="PANTHER" id="PTHR48106">
    <property type="entry name" value="QUINONE OXIDOREDUCTASE PIG3-RELATED"/>
    <property type="match status" value="1"/>
</dbReference>
<dbReference type="InterPro" id="IPR036291">
    <property type="entry name" value="NAD(P)-bd_dom_sf"/>
</dbReference>
<keyword evidence="2" id="KW-0560">Oxidoreductase</keyword>
<dbReference type="Pfam" id="PF08240">
    <property type="entry name" value="ADH_N"/>
    <property type="match status" value="1"/>
</dbReference>
<protein>
    <recommendedName>
        <fullName evidence="4">Probable quinone oxidoreductase</fullName>
    </recommendedName>
    <alternativeName>
        <fullName evidence="3">NADPH:quinone reductase</fullName>
    </alternativeName>
</protein>
<dbReference type="GO" id="GO:0003960">
    <property type="term" value="F:quinone reductase (NADPH) activity"/>
    <property type="evidence" value="ECO:0007669"/>
    <property type="project" value="InterPro"/>
</dbReference>
<reference evidence="6" key="1">
    <citation type="submission" date="2015-01" db="EMBL/GenBank/DDBJ databases">
        <title>The Genome Sequence of Cryptococcus gattii CA1280.</title>
        <authorList>
            <consortium name="The Broad Institute Genomics Platform"/>
            <person name="Cuomo C."/>
            <person name="Litvintseva A."/>
            <person name="Chen Y."/>
            <person name="Heitman J."/>
            <person name="Sun S."/>
            <person name="Springer D."/>
            <person name="Dromer F."/>
            <person name="Young S."/>
            <person name="Zeng Q."/>
            <person name="Gargeya S."/>
            <person name="Abouelleil A."/>
            <person name="Alvarado L."/>
            <person name="Chapman S.B."/>
            <person name="Gainer-Dewar J."/>
            <person name="Goldberg J."/>
            <person name="Griggs A."/>
            <person name="Gujja S."/>
            <person name="Hansen M."/>
            <person name="Howarth C."/>
            <person name="Imamovic A."/>
            <person name="Larimer J."/>
            <person name="Murphy C."/>
            <person name="Naylor J."/>
            <person name="Pearson M."/>
            <person name="Priest M."/>
            <person name="Roberts A."/>
            <person name="Saif S."/>
            <person name="Shea T."/>
            <person name="Sykes S."/>
            <person name="Wortman J."/>
            <person name="Nusbaum C."/>
            <person name="Birren B."/>
        </authorList>
    </citation>
    <scope>NUCLEOTIDE SEQUENCE [LARGE SCALE GENOMIC DNA]</scope>
    <source>
        <strain evidence="6">CA1280</strain>
    </source>
</reference>
<keyword evidence="1" id="KW-0521">NADP</keyword>
<evidence type="ECO:0000256" key="4">
    <source>
        <dbReference type="ARBA" id="ARBA00070796"/>
    </source>
</evidence>
<dbReference type="InterPro" id="IPR020843">
    <property type="entry name" value="ER"/>
</dbReference>
<feature type="domain" description="Enoyl reductase (ER)" evidence="5">
    <location>
        <begin position="39"/>
        <end position="353"/>
    </location>
</feature>
<dbReference type="PROSITE" id="PS01162">
    <property type="entry name" value="QOR_ZETA_CRYSTAL"/>
    <property type="match status" value="1"/>
</dbReference>
<dbReference type="InterPro" id="IPR047618">
    <property type="entry name" value="QOR-like"/>
</dbReference>
<dbReference type="PANTHER" id="PTHR48106:SF13">
    <property type="entry name" value="QUINONE OXIDOREDUCTASE-RELATED"/>
    <property type="match status" value="1"/>
</dbReference>
<dbReference type="GO" id="GO:0070402">
    <property type="term" value="F:NADPH binding"/>
    <property type="evidence" value="ECO:0007669"/>
    <property type="project" value="TreeGrafter"/>
</dbReference>
<dbReference type="Gene3D" id="3.90.180.10">
    <property type="entry name" value="Medium-chain alcohol dehydrogenases, catalytic domain"/>
    <property type="match status" value="1"/>
</dbReference>
<name>A0A0D0TVK7_CRYGA</name>
<organism evidence="6">
    <name type="scientific">Cryptococcus bacillisporus CA1280</name>
    <dbReference type="NCBI Taxonomy" id="1296109"/>
    <lineage>
        <taxon>Eukaryota</taxon>
        <taxon>Fungi</taxon>
        <taxon>Dikarya</taxon>
        <taxon>Basidiomycota</taxon>
        <taxon>Agaricomycotina</taxon>
        <taxon>Tremellomycetes</taxon>
        <taxon>Tremellales</taxon>
        <taxon>Cryptococcaceae</taxon>
        <taxon>Cryptococcus</taxon>
        <taxon>Cryptococcus gattii species complex</taxon>
    </lineage>
</organism>
<dbReference type="GO" id="GO:0008270">
    <property type="term" value="F:zinc ion binding"/>
    <property type="evidence" value="ECO:0007669"/>
    <property type="project" value="InterPro"/>
</dbReference>
<dbReference type="EMBL" id="KN847973">
    <property type="protein sequence ID" value="KIR50622.1"/>
    <property type="molecule type" value="Genomic_DNA"/>
</dbReference>
<dbReference type="OrthoDB" id="48317at2759"/>
<evidence type="ECO:0000256" key="2">
    <source>
        <dbReference type="ARBA" id="ARBA00023002"/>
    </source>
</evidence>
<evidence type="ECO:0000259" key="5">
    <source>
        <dbReference type="SMART" id="SM00829"/>
    </source>
</evidence>
<dbReference type="InterPro" id="IPR011032">
    <property type="entry name" value="GroES-like_sf"/>
</dbReference>
<dbReference type="AlphaFoldDB" id="A0A0D0TVK7"/>
<dbReference type="SUPFAM" id="SSF50129">
    <property type="entry name" value="GroES-like"/>
    <property type="match status" value="1"/>
</dbReference>
<gene>
    <name evidence="6" type="ORF">I312_00563</name>
</gene>
<dbReference type="HOGENOM" id="CLU_026673_3_1_1"/>
<dbReference type="FunFam" id="3.40.50.720:FF:000053">
    <property type="entry name" value="Quinone oxidoreductase 1"/>
    <property type="match status" value="1"/>
</dbReference>
<evidence type="ECO:0000256" key="3">
    <source>
        <dbReference type="ARBA" id="ARBA00043088"/>
    </source>
</evidence>
<dbReference type="SMART" id="SM00829">
    <property type="entry name" value="PKS_ER"/>
    <property type="match status" value="1"/>
</dbReference>
<evidence type="ECO:0000313" key="6">
    <source>
        <dbReference type="EMBL" id="KIR50622.1"/>
    </source>
</evidence>
<dbReference type="GO" id="GO:0035925">
    <property type="term" value="F:mRNA 3'-UTR AU-rich region binding"/>
    <property type="evidence" value="ECO:0007669"/>
    <property type="project" value="TreeGrafter"/>
</dbReference>
<dbReference type="SUPFAM" id="SSF51735">
    <property type="entry name" value="NAD(P)-binding Rossmann-fold domains"/>
    <property type="match status" value="1"/>
</dbReference>
<evidence type="ECO:0000256" key="1">
    <source>
        <dbReference type="ARBA" id="ARBA00022857"/>
    </source>
</evidence>
<dbReference type="InterPro" id="IPR013149">
    <property type="entry name" value="ADH-like_C"/>
</dbReference>
<dbReference type="Pfam" id="PF00107">
    <property type="entry name" value="ADH_zinc_N"/>
    <property type="match status" value="1"/>
</dbReference>
<dbReference type="CDD" id="cd05286">
    <property type="entry name" value="QOR2"/>
    <property type="match status" value="1"/>
</dbReference>
<dbReference type="GO" id="GO:0005829">
    <property type="term" value="C:cytosol"/>
    <property type="evidence" value="ECO:0007669"/>
    <property type="project" value="TreeGrafter"/>
</dbReference>
<proteinExistence type="predicted"/>
<sequence>MSILTRLSSRTPYLARQLSNMSSSQIPKTMKAIQVDAAGGPEVNVLREIPVPTPKPDEVLIKVQYTGLNYIDTYYRSGLYPKEFPYTVGQDAVGTLVQGPSSSDVRFDIPLGTTVFTPAGSSFAEYLVAPASRVGVIPEGVDHKDGVSWSTVGLTALALAKESYPVKKGDWVLIRAAAGGVGLVLTQIVKYLGGHVIGTVSSQDKAELVKSYGADLVLLSTDSSEDNVKKILEVTDGGVHGVYDGVGKDTWEEDFQVVRRKGTIVTFGNASGAVPPFAPLKLTPKALKVTRPTVWSIVTTPEEFKEYTTELADIVKKAGLKFEVHKVYELTAEDVIQAQKDITSRGTKGKLLVHVADK</sequence>
<dbReference type="Gene3D" id="3.40.50.720">
    <property type="entry name" value="NAD(P)-binding Rossmann-like Domain"/>
    <property type="match status" value="1"/>
</dbReference>
<dbReference type="InterPro" id="IPR002364">
    <property type="entry name" value="Quin_OxRdtase/zeta-crystal_CS"/>
</dbReference>
<accession>A0A0D0TVK7</accession>
<dbReference type="InterPro" id="IPR013154">
    <property type="entry name" value="ADH-like_N"/>
</dbReference>